<gene>
    <name evidence="1" type="ORF">V1286_001174</name>
</gene>
<organism evidence="1 2">
    <name type="scientific">Bradyrhizobium algeriense</name>
    <dbReference type="NCBI Taxonomy" id="634784"/>
    <lineage>
        <taxon>Bacteria</taxon>
        <taxon>Pseudomonadati</taxon>
        <taxon>Pseudomonadota</taxon>
        <taxon>Alphaproteobacteria</taxon>
        <taxon>Hyphomicrobiales</taxon>
        <taxon>Nitrobacteraceae</taxon>
        <taxon>Bradyrhizobium</taxon>
    </lineage>
</organism>
<keyword evidence="2" id="KW-1185">Reference proteome</keyword>
<evidence type="ECO:0000313" key="1">
    <source>
        <dbReference type="EMBL" id="MEH2553645.1"/>
    </source>
</evidence>
<dbReference type="EMBL" id="JAZHRV010000001">
    <property type="protein sequence ID" value="MEH2553645.1"/>
    <property type="molecule type" value="Genomic_DNA"/>
</dbReference>
<comment type="caution">
    <text evidence="1">The sequence shown here is derived from an EMBL/GenBank/DDBJ whole genome shotgun (WGS) entry which is preliminary data.</text>
</comment>
<accession>A0ABU8B539</accession>
<dbReference type="Proteomes" id="UP001364224">
    <property type="component" value="Unassembled WGS sequence"/>
</dbReference>
<protein>
    <submittedName>
        <fullName evidence="1">Uncharacterized protein</fullName>
    </submittedName>
</protein>
<sequence>MNAMRLRLFGSARRSLMIIAIPFAPVAACGENLLPPLDVLETVGLRDFRQEMIDLNGRASFPLIGDIKAPGKLTVCLDILRDIDIGSVANHLAFVWSSYASTMLKSLRKLRPGHCAWIDADAPLDIEILIPSCRRAVGEPNRGLRRLS</sequence>
<reference evidence="1 2" key="1">
    <citation type="submission" date="2024-02" db="EMBL/GenBank/DDBJ databases">
        <title>Adaptive strategies in a cosmopolitan and abundant soil bacterium.</title>
        <authorList>
            <person name="Carini P."/>
        </authorList>
    </citation>
    <scope>NUCLEOTIDE SEQUENCE [LARGE SCALE GENOMIC DNA]</scope>
    <source>
        <strain evidence="1 2">AZCC 1608</strain>
    </source>
</reference>
<name>A0ABU8B539_9BRAD</name>
<proteinExistence type="predicted"/>
<evidence type="ECO:0000313" key="2">
    <source>
        <dbReference type="Proteomes" id="UP001364224"/>
    </source>
</evidence>